<dbReference type="Pfam" id="PF04577">
    <property type="entry name" value="Glyco_transf_61"/>
    <property type="match status" value="1"/>
</dbReference>
<dbReference type="Proteomes" id="UP000449906">
    <property type="component" value="Unassembled WGS sequence"/>
</dbReference>
<reference evidence="2 3" key="1">
    <citation type="submission" date="2019-09" db="EMBL/GenBank/DDBJ databases">
        <title>Pimelobacter sp. isolated from Paulinella.</title>
        <authorList>
            <person name="Jeong S.E."/>
        </authorList>
    </citation>
    <scope>NUCLEOTIDE SEQUENCE [LARGE SCALE GENOMIC DNA]</scope>
    <source>
        <strain evidence="2 3">Pch-N</strain>
    </source>
</reference>
<sequence>MALFGGKRRSRSPSSLVALLAPAASGPGPSGLVLGDPVLAAELRAALPGLTLLDPPADPPARHRALTAAGPLDLVVDDPDPDDRLRRFNRTFFHLRPGGPYVIPGGATELGPDAGPLGRLLQEAAALPDEPLRERSTSLDVCRLRALRSHVRAEAVDGHLVLSHDLPDVHVLIREEHFDDHLAAAATPHRVLAVHPASAPPDEPDAVELPQPRVQHAERPIEPAPLHLRDYRDVVVSPYQVVLGDRLVLPDSFRHFPQPNLHNKMLAKVAPMFAVPVTPVPAEVPYLRGTFLHLDNEARGHFGHLLTESLSRVWAWPEALALDPDARVVVCATVKRPRLLEYELAVYEAAGIPRDHVVLVDGPTRVERLISGTPLFSNPYYVDPRIAATWDAVGDQLAATAPPRAWPRRIFLSRRETKRACVNGPELEQVFVEHGFEIVFPEDYPLGEQVAMFRAAEVIAGFAGSGMFQIAFVREPTTVIQVGSEAYGPRNEYLMAAVRRHRLTGIVCQAYGGRGLAADWRYDEQREGPALRAVLGGL</sequence>
<gene>
    <name evidence="2" type="ORF">F9L07_22025</name>
</gene>
<dbReference type="InterPro" id="IPR049625">
    <property type="entry name" value="Glyco_transf_61_cat"/>
</dbReference>
<organism evidence="2 3">
    <name type="scientific">Nocardioides simplex</name>
    <name type="common">Arthrobacter simplex</name>
    <dbReference type="NCBI Taxonomy" id="2045"/>
    <lineage>
        <taxon>Bacteria</taxon>
        <taxon>Bacillati</taxon>
        <taxon>Actinomycetota</taxon>
        <taxon>Actinomycetes</taxon>
        <taxon>Propionibacteriales</taxon>
        <taxon>Nocardioidaceae</taxon>
        <taxon>Pimelobacter</taxon>
    </lineage>
</organism>
<keyword evidence="2" id="KW-0808">Transferase</keyword>
<evidence type="ECO:0000313" key="2">
    <source>
        <dbReference type="EMBL" id="KAB2808209.1"/>
    </source>
</evidence>
<accession>A0A7J5DST7</accession>
<evidence type="ECO:0000259" key="1">
    <source>
        <dbReference type="Pfam" id="PF04577"/>
    </source>
</evidence>
<dbReference type="EMBL" id="WBVM01000003">
    <property type="protein sequence ID" value="KAB2808209.1"/>
    <property type="molecule type" value="Genomic_DNA"/>
</dbReference>
<evidence type="ECO:0000313" key="3">
    <source>
        <dbReference type="Proteomes" id="UP000449906"/>
    </source>
</evidence>
<dbReference type="AlphaFoldDB" id="A0A7J5DST7"/>
<comment type="caution">
    <text evidence="2">The sequence shown here is derived from an EMBL/GenBank/DDBJ whole genome shotgun (WGS) entry which is preliminary data.</text>
</comment>
<dbReference type="GO" id="GO:0016757">
    <property type="term" value="F:glycosyltransferase activity"/>
    <property type="evidence" value="ECO:0007669"/>
    <property type="project" value="InterPro"/>
</dbReference>
<name>A0A7J5DST7_NOCSI</name>
<protein>
    <submittedName>
        <fullName evidence="2">Glycosyltransferase family 61 protein</fullName>
    </submittedName>
</protein>
<feature type="domain" description="Glycosyltransferase 61 catalytic" evidence="1">
    <location>
        <begin position="302"/>
        <end position="480"/>
    </location>
</feature>
<dbReference type="RefSeq" id="WP_151581902.1">
    <property type="nucleotide sequence ID" value="NZ_WBVM01000003.1"/>
</dbReference>
<proteinExistence type="predicted"/>